<dbReference type="InterPro" id="IPR007160">
    <property type="entry name" value="DUF362"/>
</dbReference>
<dbReference type="Pfam" id="PF04015">
    <property type="entry name" value="DUF362"/>
    <property type="match status" value="1"/>
</dbReference>
<dbReference type="AlphaFoldDB" id="A0A0S6UDQ7"/>
<dbReference type="EMBL" id="DF238840">
    <property type="protein sequence ID" value="GAF25131.1"/>
    <property type="molecule type" value="Genomic_DNA"/>
</dbReference>
<protein>
    <submittedName>
        <fullName evidence="2">Uncharacterized conserved protein</fullName>
    </submittedName>
</protein>
<proteinExistence type="predicted"/>
<reference evidence="2" key="1">
    <citation type="journal article" date="2014" name="Gene">
        <title>Genome-guided analysis of transformation efficiency and carbon dioxide assimilation by Moorella thermoacetica Y72.</title>
        <authorList>
            <person name="Tsukahara K."/>
            <person name="Kita A."/>
            <person name="Nakashimada Y."/>
            <person name="Hoshino T."/>
            <person name="Murakami K."/>
        </authorList>
    </citation>
    <scope>NUCLEOTIDE SEQUENCE [LARGE SCALE GENOMIC DNA]</scope>
    <source>
        <strain evidence="2">Y72</strain>
    </source>
</reference>
<feature type="domain" description="DUF362" evidence="1">
    <location>
        <begin position="100"/>
        <end position="256"/>
    </location>
</feature>
<sequence>MKKSFFTSSKTHRESWHVNCMVRYMECESKRKVIEMIFPDLFNEPFPKMVRARQKFEVHEVTDLAGEIEKQFSRPEIASTIKPGQRIAVLAGSRGVSRYNEIVKKVVEEVKKRGAYPFIVPAMGSHGGATPEGQISVLASLGITEESMGVPILSDMNPVVVGYHPTGEPIYFDSNAYEADAVIPVNRVKPHTAFRAEHESGLIKMLTIGAGKQKGASMLHWMGPDRFGTILVDAFRVIRTKVPVIFGIATVEDAYEHVAHIEAIPVAEIEQREAELLRKAWAMMPRILIDEFDVLIIDEIGKNISGDGMDPNIIGRYCVDWLSGGPSYQRLVVLGLTPETRGNALGIGMADVIPRHLYDILDYQQMYMNAYTSKIVLGLVKVPMVVENDKEAIAVGLRTCLRVKPGRERVIRIKNTLNLAEIQISEVLIDKARAKGIEIIGEPKDMQFDEAGNLV</sequence>
<dbReference type="Proteomes" id="UP000063718">
    <property type="component" value="Unassembled WGS sequence"/>
</dbReference>
<dbReference type="Gene3D" id="3.40.50.11440">
    <property type="match status" value="1"/>
</dbReference>
<evidence type="ECO:0000259" key="1">
    <source>
        <dbReference type="Pfam" id="PF04015"/>
    </source>
</evidence>
<name>A0A0S6UDQ7_NEOTH</name>
<accession>A0A0S6UDQ7</accession>
<gene>
    <name evidence="2" type="ORF">MTY_0460</name>
</gene>
<organism evidence="2">
    <name type="scientific">Moorella thermoacetica Y72</name>
    <dbReference type="NCBI Taxonomy" id="1325331"/>
    <lineage>
        <taxon>Bacteria</taxon>
        <taxon>Bacillati</taxon>
        <taxon>Bacillota</taxon>
        <taxon>Clostridia</taxon>
        <taxon>Neomoorellales</taxon>
        <taxon>Neomoorellaceae</taxon>
        <taxon>Neomoorella</taxon>
    </lineage>
</organism>
<evidence type="ECO:0000313" key="2">
    <source>
        <dbReference type="EMBL" id="GAF25131.1"/>
    </source>
</evidence>